<evidence type="ECO:0000313" key="6">
    <source>
        <dbReference type="Proteomes" id="UP001595952"/>
    </source>
</evidence>
<dbReference type="InterPro" id="IPR051201">
    <property type="entry name" value="Chloro_Bact_Ser_Proteases"/>
</dbReference>
<feature type="signal peptide" evidence="3">
    <location>
        <begin position="1"/>
        <end position="19"/>
    </location>
</feature>
<dbReference type="PANTHER" id="PTHR43343:SF3">
    <property type="entry name" value="PROTEASE DO-LIKE 8, CHLOROPLASTIC"/>
    <property type="match status" value="1"/>
</dbReference>
<dbReference type="GO" id="GO:0006508">
    <property type="term" value="P:proteolysis"/>
    <property type="evidence" value="ECO:0007669"/>
    <property type="project" value="UniProtKB-KW"/>
</dbReference>
<dbReference type="InterPro" id="IPR001478">
    <property type="entry name" value="PDZ"/>
</dbReference>
<comment type="caution">
    <text evidence="5">The sequence shown here is derived from an EMBL/GenBank/DDBJ whole genome shotgun (WGS) entry which is preliminary data.</text>
</comment>
<dbReference type="GO" id="GO:0008233">
    <property type="term" value="F:peptidase activity"/>
    <property type="evidence" value="ECO:0007669"/>
    <property type="project" value="UniProtKB-KW"/>
</dbReference>
<dbReference type="Proteomes" id="UP001595952">
    <property type="component" value="Unassembled WGS sequence"/>
</dbReference>
<feature type="domain" description="PDZ" evidence="4">
    <location>
        <begin position="270"/>
        <end position="372"/>
    </location>
</feature>
<feature type="chain" id="PRO_5046202682" evidence="3">
    <location>
        <begin position="20"/>
        <end position="391"/>
    </location>
</feature>
<evidence type="ECO:0000256" key="2">
    <source>
        <dbReference type="ARBA" id="ARBA00022801"/>
    </source>
</evidence>
<keyword evidence="1 5" id="KW-0645">Protease</keyword>
<evidence type="ECO:0000256" key="3">
    <source>
        <dbReference type="SAM" id="SignalP"/>
    </source>
</evidence>
<dbReference type="EMBL" id="JBHSEI010000007">
    <property type="protein sequence ID" value="MFC4638688.1"/>
    <property type="molecule type" value="Genomic_DNA"/>
</dbReference>
<dbReference type="SMART" id="SM00228">
    <property type="entry name" value="PDZ"/>
    <property type="match status" value="1"/>
</dbReference>
<sequence>MPKAFVLTVLLAFASPLTAAQTTPAPASPVAPATALPAAEQATVNVIERALSSVLYIEASTPARTQGTFSSPLFADPRSQEDQSSGSGFFVNAQGFALTNYHVVEGATRLSVTLRDSQQTFTARIVGTAPDYDLALIQVQGVPANLIRPLPLGNSTGLRVGQTTIALGAPFGLQFSATTGIVSATERTIPTGIRGIAQNAIQTDAAINPGNSGGPLLDSAGRVIGVNTTILSPSGAATGVGQSAGVGFAIPINVAAGLLPRLQTGQTIVGPVIGVSLAPFDLTDLTEQARTQYRLPRTGALISQVTPGGAAAQAGVRGGTTRIQTPVGPVFLGGDVITAINGQAIESAADLREYLFNRQAGERVTLTINRAGQTVTVQVTLAPGTVPGTGR</sequence>
<proteinExistence type="predicted"/>
<reference evidence="6" key="1">
    <citation type="journal article" date="2019" name="Int. J. Syst. Evol. Microbiol.">
        <title>The Global Catalogue of Microorganisms (GCM) 10K type strain sequencing project: providing services to taxonomists for standard genome sequencing and annotation.</title>
        <authorList>
            <consortium name="The Broad Institute Genomics Platform"/>
            <consortium name="The Broad Institute Genome Sequencing Center for Infectious Disease"/>
            <person name="Wu L."/>
            <person name="Ma J."/>
        </authorList>
    </citation>
    <scope>NUCLEOTIDE SEQUENCE [LARGE SCALE GENOMIC DNA]</scope>
    <source>
        <strain evidence="6">CCUG 55995</strain>
    </source>
</reference>
<dbReference type="Pfam" id="PF13365">
    <property type="entry name" value="Trypsin_2"/>
    <property type="match status" value="1"/>
</dbReference>
<dbReference type="InterPro" id="IPR036034">
    <property type="entry name" value="PDZ_sf"/>
</dbReference>
<dbReference type="Gene3D" id="2.30.42.10">
    <property type="match status" value="1"/>
</dbReference>
<keyword evidence="2 5" id="KW-0378">Hydrolase</keyword>
<protein>
    <submittedName>
        <fullName evidence="5">S1C family serine protease</fullName>
        <ecNumber evidence="5">3.4.21.-</ecNumber>
    </submittedName>
</protein>
<dbReference type="Gene3D" id="2.40.10.120">
    <property type="match status" value="1"/>
</dbReference>
<dbReference type="PANTHER" id="PTHR43343">
    <property type="entry name" value="PEPTIDASE S12"/>
    <property type="match status" value="1"/>
</dbReference>
<dbReference type="RefSeq" id="WP_380061696.1">
    <property type="nucleotide sequence ID" value="NZ_JBHSEI010000007.1"/>
</dbReference>
<evidence type="ECO:0000313" key="5">
    <source>
        <dbReference type="EMBL" id="MFC4638688.1"/>
    </source>
</evidence>
<dbReference type="EC" id="3.4.21.-" evidence="5"/>
<dbReference type="PRINTS" id="PR00834">
    <property type="entry name" value="PROTEASES2C"/>
</dbReference>
<organism evidence="5 6">
    <name type="scientific">Deinococcus hohokamensis</name>
    <dbReference type="NCBI Taxonomy" id="309883"/>
    <lineage>
        <taxon>Bacteria</taxon>
        <taxon>Thermotogati</taxon>
        <taxon>Deinococcota</taxon>
        <taxon>Deinococci</taxon>
        <taxon>Deinococcales</taxon>
        <taxon>Deinococcaceae</taxon>
        <taxon>Deinococcus</taxon>
    </lineage>
</organism>
<dbReference type="Pfam" id="PF13180">
    <property type="entry name" value="PDZ_2"/>
    <property type="match status" value="1"/>
</dbReference>
<evidence type="ECO:0000259" key="4">
    <source>
        <dbReference type="PROSITE" id="PS50106"/>
    </source>
</evidence>
<dbReference type="InterPro" id="IPR009003">
    <property type="entry name" value="Peptidase_S1_PA"/>
</dbReference>
<dbReference type="SUPFAM" id="SSF50156">
    <property type="entry name" value="PDZ domain-like"/>
    <property type="match status" value="1"/>
</dbReference>
<accession>A0ABV9I9V2</accession>
<dbReference type="InterPro" id="IPR001940">
    <property type="entry name" value="Peptidase_S1C"/>
</dbReference>
<gene>
    <name evidence="5" type="ORF">ACFO0D_10080</name>
</gene>
<keyword evidence="3" id="KW-0732">Signal</keyword>
<evidence type="ECO:0000256" key="1">
    <source>
        <dbReference type="ARBA" id="ARBA00022670"/>
    </source>
</evidence>
<dbReference type="PROSITE" id="PS50106">
    <property type="entry name" value="PDZ"/>
    <property type="match status" value="1"/>
</dbReference>
<name>A0ABV9I9V2_9DEIO</name>
<keyword evidence="6" id="KW-1185">Reference proteome</keyword>
<dbReference type="SUPFAM" id="SSF50494">
    <property type="entry name" value="Trypsin-like serine proteases"/>
    <property type="match status" value="1"/>
</dbReference>